<dbReference type="PANTHER" id="PTHR43689">
    <property type="entry name" value="HYDROLASE"/>
    <property type="match status" value="1"/>
</dbReference>
<dbReference type="Proteomes" id="UP000193964">
    <property type="component" value="Unassembled WGS sequence"/>
</dbReference>
<dbReference type="EMBL" id="LGTW01000014">
    <property type="protein sequence ID" value="KWX22353.1"/>
    <property type="molecule type" value="Genomic_DNA"/>
</dbReference>
<dbReference type="Gene3D" id="3.40.50.1820">
    <property type="entry name" value="alpha/beta hydrolase"/>
    <property type="match status" value="1"/>
</dbReference>
<protein>
    <recommendedName>
        <fullName evidence="1">AB hydrolase-1 domain-containing protein</fullName>
    </recommendedName>
</protein>
<evidence type="ECO:0000259" key="1">
    <source>
        <dbReference type="Pfam" id="PF12697"/>
    </source>
</evidence>
<dbReference type="PANTHER" id="PTHR43689:SF8">
    <property type="entry name" value="ALPHA_BETA-HYDROLASES SUPERFAMILY PROTEIN"/>
    <property type="match status" value="1"/>
</dbReference>
<dbReference type="AlphaFoldDB" id="A0A132PJ68"/>
<dbReference type="EMBL" id="LQQA01000033">
    <property type="protein sequence ID" value="ORX09883.1"/>
    <property type="molecule type" value="Genomic_DNA"/>
</dbReference>
<dbReference type="OrthoDB" id="5513277at2"/>
<sequence>MSNTVYRSPAGQNAIERSYREHLQRWTTPVRQRTVPTREGETFVLDCGPADAPPAVLLHGAGSNSAIWQADAPRWSLTHRLYMVDVIGEPGLSAPVRPDLNSDAHALWLDDVFDELRIDTAAIVGVSLGGWLATDYAIRRPGRVQRLALRAPGGIGRQRYGAVLAALVLAPFGDRGTRTALRIALGPGTVPDPVIDYMLLIQRNYRPRRDTLPIFSDEQLQAITAPLYVALGAGDRLLNSRDTATRLKRLQPSASVNLLAGTGHGMFDDADDIYTFLNEGSKSLGGNPT</sequence>
<name>A0A132PJ68_9MYCO</name>
<dbReference type="InterPro" id="IPR000073">
    <property type="entry name" value="AB_hydrolase_1"/>
</dbReference>
<dbReference type="Proteomes" id="UP000070612">
    <property type="component" value="Unassembled WGS sequence"/>
</dbReference>
<dbReference type="SUPFAM" id="SSF53474">
    <property type="entry name" value="alpha/beta-Hydrolases"/>
    <property type="match status" value="1"/>
</dbReference>
<reference evidence="2 4" key="1">
    <citation type="submission" date="2015-07" db="EMBL/GenBank/DDBJ databases">
        <title>A draft genome sequence of Mycobacterium wolinskyi.</title>
        <authorList>
            <person name="de Man T.J."/>
            <person name="Perry K.A."/>
            <person name="Coulliette A.D."/>
            <person name="Jensen B."/>
            <person name="Toney N.C."/>
            <person name="Limbago B.M."/>
            <person name="Noble-Wang J."/>
        </authorList>
    </citation>
    <scope>NUCLEOTIDE SEQUENCE [LARGE SCALE GENOMIC DNA]</scope>
    <source>
        <strain evidence="2 4">CDC_01</strain>
    </source>
</reference>
<proteinExistence type="predicted"/>
<dbReference type="RefSeq" id="WP_067852246.1">
    <property type="nucleotide sequence ID" value="NZ_JACKUA010000028.1"/>
</dbReference>
<evidence type="ECO:0000313" key="3">
    <source>
        <dbReference type="EMBL" id="ORX09883.1"/>
    </source>
</evidence>
<dbReference type="PATRIC" id="fig|59750.3.peg.1604"/>
<dbReference type="STRING" id="59750.AWC31_06665"/>
<feature type="domain" description="AB hydrolase-1" evidence="1">
    <location>
        <begin position="56"/>
        <end position="272"/>
    </location>
</feature>
<dbReference type="InterPro" id="IPR029058">
    <property type="entry name" value="AB_hydrolase_fold"/>
</dbReference>
<keyword evidence="4" id="KW-1185">Reference proteome</keyword>
<gene>
    <name evidence="2" type="ORF">AFM11_21290</name>
    <name evidence="3" type="ORF">AWC31_06665</name>
</gene>
<evidence type="ECO:0000313" key="5">
    <source>
        <dbReference type="Proteomes" id="UP000193964"/>
    </source>
</evidence>
<accession>A0A132PJ68</accession>
<reference evidence="3 5" key="2">
    <citation type="submission" date="2016-01" db="EMBL/GenBank/DDBJ databases">
        <title>The new phylogeny of the genus Mycobacterium.</title>
        <authorList>
            <person name="Tarcisio F."/>
            <person name="Conor M."/>
            <person name="Antonella G."/>
            <person name="Elisabetta G."/>
            <person name="Giulia F.S."/>
            <person name="Sara T."/>
            <person name="Anna F."/>
            <person name="Clotilde B."/>
            <person name="Roberto B."/>
            <person name="Veronica D.S."/>
            <person name="Fabio R."/>
            <person name="Monica P."/>
            <person name="Olivier J."/>
            <person name="Enrico T."/>
            <person name="Nicola S."/>
        </authorList>
    </citation>
    <scope>NUCLEOTIDE SEQUENCE [LARGE SCALE GENOMIC DNA]</scope>
    <source>
        <strain evidence="3 5">ATCC 700010</strain>
    </source>
</reference>
<dbReference type="Pfam" id="PF12697">
    <property type="entry name" value="Abhydrolase_6"/>
    <property type="match status" value="1"/>
</dbReference>
<evidence type="ECO:0000313" key="4">
    <source>
        <dbReference type="Proteomes" id="UP000070612"/>
    </source>
</evidence>
<evidence type="ECO:0000313" key="2">
    <source>
        <dbReference type="EMBL" id="KWX22353.1"/>
    </source>
</evidence>
<comment type="caution">
    <text evidence="2">The sequence shown here is derived from an EMBL/GenBank/DDBJ whole genome shotgun (WGS) entry which is preliminary data.</text>
</comment>
<dbReference type="GO" id="GO:0003824">
    <property type="term" value="F:catalytic activity"/>
    <property type="evidence" value="ECO:0007669"/>
    <property type="project" value="UniProtKB-ARBA"/>
</dbReference>
<organism evidence="2 4">
    <name type="scientific">Mycolicibacterium wolinskyi</name>
    <dbReference type="NCBI Taxonomy" id="59750"/>
    <lineage>
        <taxon>Bacteria</taxon>
        <taxon>Bacillati</taxon>
        <taxon>Actinomycetota</taxon>
        <taxon>Actinomycetes</taxon>
        <taxon>Mycobacteriales</taxon>
        <taxon>Mycobacteriaceae</taxon>
        <taxon>Mycolicibacterium</taxon>
    </lineage>
</organism>